<organism evidence="3 4">
    <name type="scientific">Mesopusillimonas faecipullorum</name>
    <dbReference type="NCBI Taxonomy" id="2755040"/>
    <lineage>
        <taxon>Bacteria</taxon>
        <taxon>Pseudomonadati</taxon>
        <taxon>Pseudomonadota</taxon>
        <taxon>Betaproteobacteria</taxon>
        <taxon>Burkholderiales</taxon>
        <taxon>Alcaligenaceae</taxon>
        <taxon>Mesopusillimonas</taxon>
    </lineage>
</organism>
<feature type="region of interest" description="Disordered" evidence="1">
    <location>
        <begin position="197"/>
        <end position="224"/>
    </location>
</feature>
<feature type="region of interest" description="Disordered" evidence="1">
    <location>
        <begin position="351"/>
        <end position="373"/>
    </location>
</feature>
<feature type="compositionally biased region" description="Polar residues" evidence="1">
    <location>
        <begin position="1"/>
        <end position="17"/>
    </location>
</feature>
<comment type="caution">
    <text evidence="3">The sequence shown here is derived from an EMBL/GenBank/DDBJ whole genome shotgun (WGS) entry which is preliminary data.</text>
</comment>
<sequence length="406" mass="41729">MTMMPVSTSQLSAQPAGTEQGGLAERRHPEGEQTFPQLLASQRPTEQPRAAGARTPKPQEDPLSSSESSQAEEAARQLLADFFPNSAPQVVAQQASPLHPEESVEGASPALHPPAASRVLLSAYSADALNSSSAVLPEDALVQNGILTPTKSENTWSQQSPAGASPSLRKQPAAGSTIVPTRGMNGAEAVQRFTLTDAQQTEPAQISPLAASPRSASEPGSSQLAAPVVSEASVGLSTVSSVSQTTGLPATTISPGASTLMLSIAPSLEHPAWGRAMAQQVGHALQSGANGTQQAELRLDPPDLGPLRVTLQIQDNVAHAWFVSSHASVRQAVESALPHLAQQLADAGLSLGNTHVGSDQAGQQPPPAQASRSTPAILVNTADTQSSAPAVVAKAAESHLIINTYA</sequence>
<dbReference type="Gene3D" id="3.30.750.140">
    <property type="match status" value="1"/>
</dbReference>
<keyword evidence="3" id="KW-0282">Flagellum</keyword>
<feature type="region of interest" description="Disordered" evidence="1">
    <location>
        <begin position="151"/>
        <end position="183"/>
    </location>
</feature>
<dbReference type="InterPro" id="IPR038610">
    <property type="entry name" value="FliK-like_C_sf"/>
</dbReference>
<evidence type="ECO:0000313" key="3">
    <source>
        <dbReference type="EMBL" id="MCB5362832.1"/>
    </source>
</evidence>
<feature type="region of interest" description="Disordered" evidence="1">
    <location>
        <begin position="1"/>
        <end position="112"/>
    </location>
</feature>
<dbReference type="PANTHER" id="PTHR37533:SF2">
    <property type="entry name" value="FLAGELLAR HOOK-LENGTH CONTROL PROTEIN"/>
    <property type="match status" value="1"/>
</dbReference>
<keyword evidence="3" id="KW-0966">Cell projection</keyword>
<feature type="compositionally biased region" description="Low complexity" evidence="1">
    <location>
        <begin position="358"/>
        <end position="373"/>
    </location>
</feature>
<dbReference type="RefSeq" id="WP_226953078.1">
    <property type="nucleotide sequence ID" value="NZ_JACDXW010000002.1"/>
</dbReference>
<feature type="compositionally biased region" description="Polar residues" evidence="1">
    <location>
        <begin position="86"/>
        <end position="96"/>
    </location>
</feature>
<dbReference type="Proteomes" id="UP000776983">
    <property type="component" value="Unassembled WGS sequence"/>
</dbReference>
<dbReference type="Pfam" id="PF02120">
    <property type="entry name" value="Flg_hook"/>
    <property type="match status" value="1"/>
</dbReference>
<dbReference type="CDD" id="cd17470">
    <property type="entry name" value="T3SS_Flik_C"/>
    <property type="match status" value="1"/>
</dbReference>
<evidence type="ECO:0000259" key="2">
    <source>
        <dbReference type="Pfam" id="PF02120"/>
    </source>
</evidence>
<evidence type="ECO:0000313" key="4">
    <source>
        <dbReference type="Proteomes" id="UP000776983"/>
    </source>
</evidence>
<reference evidence="3 4" key="1">
    <citation type="submission" date="2020-07" db="EMBL/GenBank/DDBJ databases">
        <title>Pusillimonas sp. nov., isolated from poultry manure in Taiwan.</title>
        <authorList>
            <person name="Lin S.-Y."/>
            <person name="Tang Y.-S."/>
            <person name="Young C.-C."/>
        </authorList>
    </citation>
    <scope>NUCLEOTIDE SEQUENCE [LARGE SCALE GENOMIC DNA]</scope>
    <source>
        <strain evidence="3 4">CC-YST705</strain>
    </source>
</reference>
<proteinExistence type="predicted"/>
<feature type="compositionally biased region" description="Polar residues" evidence="1">
    <location>
        <begin position="34"/>
        <end position="45"/>
    </location>
</feature>
<keyword evidence="3" id="KW-0969">Cilium</keyword>
<dbReference type="PANTHER" id="PTHR37533">
    <property type="entry name" value="FLAGELLAR HOOK-LENGTH CONTROL PROTEIN"/>
    <property type="match status" value="1"/>
</dbReference>
<accession>A0ABS8C9Y1</accession>
<dbReference type="InterPro" id="IPR021136">
    <property type="entry name" value="Flagellar_hook_control-like_C"/>
</dbReference>
<feature type="compositionally biased region" description="Polar residues" evidence="1">
    <location>
        <begin position="151"/>
        <end position="162"/>
    </location>
</feature>
<evidence type="ECO:0000256" key="1">
    <source>
        <dbReference type="SAM" id="MobiDB-lite"/>
    </source>
</evidence>
<name>A0ABS8C9Y1_9BURK</name>
<keyword evidence="4" id="KW-1185">Reference proteome</keyword>
<protein>
    <submittedName>
        <fullName evidence="3">Flagellar hook-length control protein FliK</fullName>
    </submittedName>
</protein>
<feature type="compositionally biased region" description="Polar residues" evidence="1">
    <location>
        <begin position="214"/>
        <end position="224"/>
    </location>
</feature>
<feature type="domain" description="Flagellar hook-length control protein-like C-terminal" evidence="2">
    <location>
        <begin position="285"/>
        <end position="364"/>
    </location>
</feature>
<dbReference type="InterPro" id="IPR052563">
    <property type="entry name" value="FliK"/>
</dbReference>
<gene>
    <name evidence="3" type="ORF">H0484_03560</name>
</gene>
<dbReference type="EMBL" id="JACDXW010000002">
    <property type="protein sequence ID" value="MCB5362832.1"/>
    <property type="molecule type" value="Genomic_DNA"/>
</dbReference>